<proteinExistence type="predicted"/>
<sequence length="128" mass="13719">MNGKKTVLVADDDATFRTLLSNGFSDAGLGVIEAQDGEEALNLAKEKRPDILVIDIKMPKQDGLEMLKNLRATGSWGASVPAFILTNLEGMDTIARALESSTAGYFVKAEHTIPEIVRAVADYLASGH</sequence>
<dbReference type="AlphaFoldDB" id="A0A1F6BVS7"/>
<comment type="caution">
    <text evidence="8">The sequence shown here is derived from an EMBL/GenBank/DDBJ whole genome shotgun (WGS) entry which is preliminary data.</text>
</comment>
<evidence type="ECO:0000256" key="1">
    <source>
        <dbReference type="ARBA" id="ARBA00022553"/>
    </source>
</evidence>
<evidence type="ECO:0000313" key="9">
    <source>
        <dbReference type="Proteomes" id="UP000179014"/>
    </source>
</evidence>
<dbReference type="EMBL" id="MFKN01000016">
    <property type="protein sequence ID" value="OGG41055.1"/>
    <property type="molecule type" value="Genomic_DNA"/>
</dbReference>
<dbReference type="SUPFAM" id="SSF52172">
    <property type="entry name" value="CheY-like"/>
    <property type="match status" value="1"/>
</dbReference>
<protein>
    <recommendedName>
        <fullName evidence="7">Response regulatory domain-containing protein</fullName>
    </recommendedName>
</protein>
<evidence type="ECO:0000256" key="2">
    <source>
        <dbReference type="ARBA" id="ARBA00023012"/>
    </source>
</evidence>
<keyword evidence="5" id="KW-0804">Transcription</keyword>
<dbReference type="InterPro" id="IPR039420">
    <property type="entry name" value="WalR-like"/>
</dbReference>
<dbReference type="GO" id="GO:0032993">
    <property type="term" value="C:protein-DNA complex"/>
    <property type="evidence" value="ECO:0007669"/>
    <property type="project" value="TreeGrafter"/>
</dbReference>
<dbReference type="SMART" id="SM00448">
    <property type="entry name" value="REC"/>
    <property type="match status" value="1"/>
</dbReference>
<dbReference type="Pfam" id="PF00072">
    <property type="entry name" value="Response_reg"/>
    <property type="match status" value="1"/>
</dbReference>
<dbReference type="GO" id="GO:0005829">
    <property type="term" value="C:cytosol"/>
    <property type="evidence" value="ECO:0007669"/>
    <property type="project" value="TreeGrafter"/>
</dbReference>
<dbReference type="GO" id="GO:0000976">
    <property type="term" value="F:transcription cis-regulatory region binding"/>
    <property type="evidence" value="ECO:0007669"/>
    <property type="project" value="TreeGrafter"/>
</dbReference>
<evidence type="ECO:0000256" key="6">
    <source>
        <dbReference type="PROSITE-ProRule" id="PRU00169"/>
    </source>
</evidence>
<dbReference type="InterPro" id="IPR011006">
    <property type="entry name" value="CheY-like_superfamily"/>
</dbReference>
<name>A0A1F6BVS7_9BACT</name>
<dbReference type="GO" id="GO:0000156">
    <property type="term" value="F:phosphorelay response regulator activity"/>
    <property type="evidence" value="ECO:0007669"/>
    <property type="project" value="TreeGrafter"/>
</dbReference>
<evidence type="ECO:0000256" key="3">
    <source>
        <dbReference type="ARBA" id="ARBA00023015"/>
    </source>
</evidence>
<dbReference type="PANTHER" id="PTHR48111:SF1">
    <property type="entry name" value="TWO-COMPONENT RESPONSE REGULATOR ORR33"/>
    <property type="match status" value="1"/>
</dbReference>
<dbReference type="STRING" id="1798474.A2118_00625"/>
<feature type="modified residue" description="4-aspartylphosphate" evidence="6">
    <location>
        <position position="55"/>
    </location>
</feature>
<evidence type="ECO:0000313" key="8">
    <source>
        <dbReference type="EMBL" id="OGG41055.1"/>
    </source>
</evidence>
<accession>A0A1F6BVS7</accession>
<dbReference type="GO" id="GO:0006355">
    <property type="term" value="P:regulation of DNA-templated transcription"/>
    <property type="evidence" value="ECO:0007669"/>
    <property type="project" value="TreeGrafter"/>
</dbReference>
<evidence type="ECO:0000256" key="4">
    <source>
        <dbReference type="ARBA" id="ARBA00023125"/>
    </source>
</evidence>
<dbReference type="InterPro" id="IPR001789">
    <property type="entry name" value="Sig_transdc_resp-reg_receiver"/>
</dbReference>
<organism evidence="8 9">
    <name type="scientific">Candidatus Kaiserbacteria bacterium GWA2_50_9</name>
    <dbReference type="NCBI Taxonomy" id="1798474"/>
    <lineage>
        <taxon>Bacteria</taxon>
        <taxon>Candidatus Kaiseribacteriota</taxon>
    </lineage>
</organism>
<evidence type="ECO:0000259" key="7">
    <source>
        <dbReference type="PROSITE" id="PS50110"/>
    </source>
</evidence>
<evidence type="ECO:0000256" key="5">
    <source>
        <dbReference type="ARBA" id="ARBA00023163"/>
    </source>
</evidence>
<gene>
    <name evidence="8" type="ORF">A2118_00625</name>
</gene>
<dbReference type="PROSITE" id="PS50110">
    <property type="entry name" value="RESPONSE_REGULATORY"/>
    <property type="match status" value="1"/>
</dbReference>
<keyword evidence="3" id="KW-0805">Transcription regulation</keyword>
<keyword evidence="1 6" id="KW-0597">Phosphoprotein</keyword>
<dbReference type="Gene3D" id="3.40.50.2300">
    <property type="match status" value="1"/>
</dbReference>
<dbReference type="CDD" id="cd00156">
    <property type="entry name" value="REC"/>
    <property type="match status" value="1"/>
</dbReference>
<dbReference type="Proteomes" id="UP000179014">
    <property type="component" value="Unassembled WGS sequence"/>
</dbReference>
<keyword evidence="4" id="KW-0238">DNA-binding</keyword>
<feature type="domain" description="Response regulatory" evidence="7">
    <location>
        <begin position="6"/>
        <end position="124"/>
    </location>
</feature>
<reference evidence="8 9" key="1">
    <citation type="journal article" date="2016" name="Nat. Commun.">
        <title>Thousands of microbial genomes shed light on interconnected biogeochemical processes in an aquifer system.</title>
        <authorList>
            <person name="Anantharaman K."/>
            <person name="Brown C.T."/>
            <person name="Hug L.A."/>
            <person name="Sharon I."/>
            <person name="Castelle C.J."/>
            <person name="Probst A.J."/>
            <person name="Thomas B.C."/>
            <person name="Singh A."/>
            <person name="Wilkins M.J."/>
            <person name="Karaoz U."/>
            <person name="Brodie E.L."/>
            <person name="Williams K.H."/>
            <person name="Hubbard S.S."/>
            <person name="Banfield J.F."/>
        </authorList>
    </citation>
    <scope>NUCLEOTIDE SEQUENCE [LARGE SCALE GENOMIC DNA]</scope>
</reference>
<dbReference type="PANTHER" id="PTHR48111">
    <property type="entry name" value="REGULATOR OF RPOS"/>
    <property type="match status" value="1"/>
</dbReference>
<keyword evidence="2" id="KW-0902">Two-component regulatory system</keyword>